<accession>A0ABQ0DQB1</accession>
<proteinExistence type="predicted"/>
<evidence type="ECO:0000256" key="1">
    <source>
        <dbReference type="SAM" id="MobiDB-lite"/>
    </source>
</evidence>
<dbReference type="Pfam" id="PF08731">
    <property type="entry name" value="AFT"/>
    <property type="match status" value="1"/>
</dbReference>
<organism evidence="2 3">
    <name type="scientific">Entamoeba nuttalli</name>
    <dbReference type="NCBI Taxonomy" id="412467"/>
    <lineage>
        <taxon>Eukaryota</taxon>
        <taxon>Amoebozoa</taxon>
        <taxon>Evosea</taxon>
        <taxon>Archamoebae</taxon>
        <taxon>Mastigamoebida</taxon>
        <taxon>Entamoebidae</taxon>
        <taxon>Entamoeba</taxon>
    </lineage>
</organism>
<protein>
    <recommendedName>
        <fullName evidence="4">FAR1 domain-containing protein</fullName>
    </recommendedName>
</protein>
<dbReference type="InterPro" id="IPR014842">
    <property type="entry name" value="AFT"/>
</dbReference>
<evidence type="ECO:0000313" key="3">
    <source>
        <dbReference type="Proteomes" id="UP001628156"/>
    </source>
</evidence>
<evidence type="ECO:0000313" key="2">
    <source>
        <dbReference type="EMBL" id="GAB1225053.1"/>
    </source>
</evidence>
<dbReference type="EMBL" id="BAAFRS010000240">
    <property type="protein sequence ID" value="GAB1225053.1"/>
    <property type="molecule type" value="Genomic_DNA"/>
</dbReference>
<dbReference type="Proteomes" id="UP001628156">
    <property type="component" value="Unassembled WGS sequence"/>
</dbReference>
<comment type="caution">
    <text evidence="2">The sequence shown here is derived from an EMBL/GenBank/DDBJ whole genome shotgun (WGS) entry which is preliminary data.</text>
</comment>
<gene>
    <name evidence="2" type="ORF">ENUP19_0240G0060</name>
</gene>
<feature type="compositionally biased region" description="Low complexity" evidence="1">
    <location>
        <begin position="281"/>
        <end position="299"/>
    </location>
</feature>
<evidence type="ECO:0008006" key="4">
    <source>
        <dbReference type="Google" id="ProtNLM"/>
    </source>
</evidence>
<sequence length="347" mass="40269">MNPPYTNPFGYSAVNYGTLSPTYHQQSLQQLHPISSNQSETYPDYHISQNKTQQESRAFTHRFITSSPNIYTSPVRYAKLSSENEPSPFPFSVDRTRHSSMSSPQQQYYYQRMSPPPPIMTVRRDPMDYVSDQRSLYVNRDNIRPISPDTYFPYSSFERTIYKQRVDSPDFSIKQEYDIYPYQSSKPIRTNMSEDNEPRCFSVPIKSVQKVIQEKEFLVTEEYTGKREFDTMNEAINVLTSWAETQHVVLRKGSGNNKTMKDGTKKKIVLVCQCSGKYRSCSYSPRGASSASNSSCEEGQPTTSTPQRTVKKRRSKKTECPFRINLNYRANTNTWNITKMILEHNHE</sequence>
<feature type="region of interest" description="Disordered" evidence="1">
    <location>
        <begin position="281"/>
        <end position="316"/>
    </location>
</feature>
<keyword evidence="3" id="KW-1185">Reference proteome</keyword>
<reference evidence="2 3" key="1">
    <citation type="journal article" date="2019" name="PLoS Negl. Trop. Dis.">
        <title>Whole genome sequencing of Entamoeba nuttalli reveals mammalian host-related molecular signatures and a novel octapeptide-repeat surface protein.</title>
        <authorList>
            <person name="Tanaka M."/>
            <person name="Makiuchi T."/>
            <person name="Komiyama T."/>
            <person name="Shiina T."/>
            <person name="Osaki K."/>
            <person name="Tachibana H."/>
        </authorList>
    </citation>
    <scope>NUCLEOTIDE SEQUENCE [LARGE SCALE GENOMIC DNA]</scope>
    <source>
        <strain evidence="2 3">P19-061405</strain>
    </source>
</reference>
<name>A0ABQ0DQB1_9EUKA</name>